<feature type="transmembrane region" description="Helical" evidence="1">
    <location>
        <begin position="185"/>
        <end position="205"/>
    </location>
</feature>
<gene>
    <name evidence="2" type="ORF">HMPREF1862_01348</name>
</gene>
<proteinExistence type="predicted"/>
<evidence type="ECO:0000256" key="1">
    <source>
        <dbReference type="SAM" id="Phobius"/>
    </source>
</evidence>
<feature type="transmembrane region" description="Helical" evidence="1">
    <location>
        <begin position="44"/>
        <end position="67"/>
    </location>
</feature>
<feature type="transmembrane region" description="Helical" evidence="1">
    <location>
        <begin position="143"/>
        <end position="165"/>
    </location>
</feature>
<protein>
    <recommendedName>
        <fullName evidence="4">ABC transporter permease</fullName>
    </recommendedName>
</protein>
<dbReference type="EMBL" id="LSDN01000016">
    <property type="protein sequence ID" value="KXB80356.1"/>
    <property type="molecule type" value="Genomic_DNA"/>
</dbReference>
<evidence type="ECO:0000313" key="2">
    <source>
        <dbReference type="EMBL" id="KXB80356.1"/>
    </source>
</evidence>
<evidence type="ECO:0008006" key="4">
    <source>
        <dbReference type="Google" id="ProtNLM"/>
    </source>
</evidence>
<sequence>MITKIMKHDFLALRKPLGITVAVAIGTVLLSAIAMVILRNGIGIFLVFLAFLGLLAAYLVYSIILLVHYYRSMYGKTGYFTMSIPARPIELFWAKSIFNLLTLCFFALLFFGGGLLLITAVFLGDATGSGLKSFFTTTEVWQVAFLVLTALVLSSIVSVFFYQFIVTAGNARPFLDRFGKIGGPILVAVLLYVGIQIISFLLLLVPGQMIFFAPNAPFISFDWGSPLFDQVLPSNDAQIAEPAVISIWWLLVTTVLTIVAGYITAKLLKKGTSLR</sequence>
<keyword evidence="1" id="KW-1133">Transmembrane helix</keyword>
<organism evidence="2 3">
    <name type="scientific">Varibaculum cambriense</name>
    <dbReference type="NCBI Taxonomy" id="184870"/>
    <lineage>
        <taxon>Bacteria</taxon>
        <taxon>Bacillati</taxon>
        <taxon>Actinomycetota</taxon>
        <taxon>Actinomycetes</taxon>
        <taxon>Actinomycetales</taxon>
        <taxon>Actinomycetaceae</taxon>
        <taxon>Varibaculum</taxon>
    </lineage>
</organism>
<name>A0AB34WYP2_9ACTO</name>
<dbReference type="AlphaFoldDB" id="A0AB34WYP2"/>
<accession>A0AB34WYP2</accession>
<evidence type="ECO:0000313" key="3">
    <source>
        <dbReference type="Proteomes" id="UP000070572"/>
    </source>
</evidence>
<dbReference type="RefSeq" id="WP_060920547.1">
    <property type="nucleotide sequence ID" value="NZ_KQ960683.1"/>
</dbReference>
<reference evidence="2 3" key="1">
    <citation type="submission" date="2016-01" db="EMBL/GenBank/DDBJ databases">
        <authorList>
            <person name="Mitreva M."/>
            <person name="Pepin K.H."/>
            <person name="Mihindukulasuriya K.A."/>
            <person name="Fulton R."/>
            <person name="Fronick C."/>
            <person name="O'Laughlin M."/>
            <person name="Miner T."/>
            <person name="Herter B."/>
            <person name="Rosa B.A."/>
            <person name="Cordes M."/>
            <person name="Tomlinson C."/>
            <person name="Wollam A."/>
            <person name="Palsikar V.B."/>
            <person name="Mardis E.R."/>
            <person name="Wilson R.K."/>
        </authorList>
    </citation>
    <scope>NUCLEOTIDE SEQUENCE [LARGE SCALE GENOMIC DNA]</scope>
    <source>
        <strain evidence="2 3">DNF00696</strain>
    </source>
</reference>
<feature type="transmembrane region" description="Helical" evidence="1">
    <location>
        <begin position="243"/>
        <end position="265"/>
    </location>
</feature>
<feature type="transmembrane region" description="Helical" evidence="1">
    <location>
        <begin position="97"/>
        <end position="123"/>
    </location>
</feature>
<dbReference type="Proteomes" id="UP000070572">
    <property type="component" value="Unassembled WGS sequence"/>
</dbReference>
<feature type="transmembrane region" description="Helical" evidence="1">
    <location>
        <begin position="16"/>
        <end position="38"/>
    </location>
</feature>
<comment type="caution">
    <text evidence="2">The sequence shown here is derived from an EMBL/GenBank/DDBJ whole genome shotgun (WGS) entry which is preliminary data.</text>
</comment>
<keyword evidence="1" id="KW-0812">Transmembrane</keyword>
<keyword evidence="1" id="KW-0472">Membrane</keyword>